<feature type="compositionally biased region" description="Polar residues" evidence="1">
    <location>
        <begin position="294"/>
        <end position="303"/>
    </location>
</feature>
<dbReference type="CDD" id="cd19481">
    <property type="entry name" value="RecA-like_protease"/>
    <property type="match status" value="1"/>
</dbReference>
<dbReference type="SUPFAM" id="SSF52540">
    <property type="entry name" value="P-loop containing nucleoside triphosphate hydrolases"/>
    <property type="match status" value="1"/>
</dbReference>
<dbReference type="Pfam" id="PF23232">
    <property type="entry name" value="AAA_lid_13"/>
    <property type="match status" value="1"/>
</dbReference>
<feature type="region of interest" description="Disordered" evidence="1">
    <location>
        <begin position="1"/>
        <end position="71"/>
    </location>
</feature>
<feature type="compositionally biased region" description="Basic and acidic residues" evidence="1">
    <location>
        <begin position="44"/>
        <end position="61"/>
    </location>
</feature>
<reference evidence="3" key="2">
    <citation type="submission" date="2023-06" db="EMBL/GenBank/DDBJ databases">
        <authorList>
            <consortium name="Lawrence Berkeley National Laboratory"/>
            <person name="Haridas S."/>
            <person name="Hensen N."/>
            <person name="Bonometti L."/>
            <person name="Westerberg I."/>
            <person name="Brannstrom I.O."/>
            <person name="Guillou S."/>
            <person name="Cros-Aarteil S."/>
            <person name="Calhoun S."/>
            <person name="Kuo A."/>
            <person name="Mondo S."/>
            <person name="Pangilinan J."/>
            <person name="Riley R."/>
            <person name="Labutti K."/>
            <person name="Andreopoulos B."/>
            <person name="Lipzen A."/>
            <person name="Chen C."/>
            <person name="Yanf M."/>
            <person name="Daum C."/>
            <person name="Ng V."/>
            <person name="Clum A."/>
            <person name="Steindorff A."/>
            <person name="Ohm R."/>
            <person name="Martin F."/>
            <person name="Silar P."/>
            <person name="Natvig D."/>
            <person name="Lalanne C."/>
            <person name="Gautier V."/>
            <person name="Ament-Velasquez S.L."/>
            <person name="Kruys A."/>
            <person name="Hutchinson M.I."/>
            <person name="Powell A.J."/>
            <person name="Barry K."/>
            <person name="Miller A.N."/>
            <person name="Grigoriev I.V."/>
            <person name="Debuchy R."/>
            <person name="Gladieux P."/>
            <person name="Thoren M.H."/>
            <person name="Johannesson H."/>
        </authorList>
    </citation>
    <scope>NUCLEOTIDE SEQUENCE</scope>
    <source>
        <strain evidence="3">CBS 955.72</strain>
    </source>
</reference>
<dbReference type="Pfam" id="PF00004">
    <property type="entry name" value="AAA"/>
    <property type="match status" value="1"/>
</dbReference>
<dbReference type="GO" id="GO:0005524">
    <property type="term" value="F:ATP binding"/>
    <property type="evidence" value="ECO:0007669"/>
    <property type="project" value="InterPro"/>
</dbReference>
<dbReference type="Pfam" id="PF22942">
    <property type="entry name" value="DUF7025"/>
    <property type="match status" value="1"/>
</dbReference>
<comment type="caution">
    <text evidence="3">The sequence shown here is derived from an EMBL/GenBank/DDBJ whole genome shotgun (WGS) entry which is preliminary data.</text>
</comment>
<evidence type="ECO:0000259" key="2">
    <source>
        <dbReference type="SMART" id="SM00382"/>
    </source>
</evidence>
<dbReference type="GO" id="GO:0016887">
    <property type="term" value="F:ATP hydrolysis activity"/>
    <property type="evidence" value="ECO:0007669"/>
    <property type="project" value="InterPro"/>
</dbReference>
<dbReference type="Gene3D" id="3.40.50.300">
    <property type="entry name" value="P-loop containing nucleotide triphosphate hydrolases"/>
    <property type="match status" value="1"/>
</dbReference>
<feature type="domain" description="AAA+ ATPase" evidence="2">
    <location>
        <begin position="745"/>
        <end position="871"/>
    </location>
</feature>
<dbReference type="InterPro" id="IPR003959">
    <property type="entry name" value="ATPase_AAA_core"/>
</dbReference>
<dbReference type="InterPro" id="IPR056599">
    <property type="entry name" value="AAA_lid_fung"/>
</dbReference>
<dbReference type="InterPro" id="IPR003593">
    <property type="entry name" value="AAA+_ATPase"/>
</dbReference>
<dbReference type="InterPro" id="IPR054289">
    <property type="entry name" value="DUF7025"/>
</dbReference>
<dbReference type="InterPro" id="IPR027417">
    <property type="entry name" value="P-loop_NTPase"/>
</dbReference>
<protein>
    <recommendedName>
        <fullName evidence="2">AAA+ ATPase domain-containing protein</fullName>
    </recommendedName>
</protein>
<feature type="compositionally biased region" description="Low complexity" evidence="1">
    <location>
        <begin position="11"/>
        <end position="24"/>
    </location>
</feature>
<dbReference type="SMART" id="SM00382">
    <property type="entry name" value="AAA"/>
    <property type="match status" value="1"/>
</dbReference>
<dbReference type="Proteomes" id="UP001275084">
    <property type="component" value="Unassembled WGS sequence"/>
</dbReference>
<keyword evidence="4" id="KW-1185">Reference proteome</keyword>
<evidence type="ECO:0000313" key="4">
    <source>
        <dbReference type="Proteomes" id="UP001275084"/>
    </source>
</evidence>
<evidence type="ECO:0000256" key="1">
    <source>
        <dbReference type="SAM" id="MobiDB-lite"/>
    </source>
</evidence>
<feature type="region of interest" description="Disordered" evidence="1">
    <location>
        <begin position="294"/>
        <end position="317"/>
    </location>
</feature>
<accession>A0AAJ0HGP9</accession>
<dbReference type="PANTHER" id="PTHR46411">
    <property type="entry name" value="FAMILY ATPASE, PUTATIVE-RELATED"/>
    <property type="match status" value="1"/>
</dbReference>
<dbReference type="PANTHER" id="PTHR46411:SF4">
    <property type="entry name" value="AAA+ ATPASE DOMAIN-CONTAINING PROTEIN"/>
    <property type="match status" value="1"/>
</dbReference>
<dbReference type="EMBL" id="JAUIQD010000005">
    <property type="protein sequence ID" value="KAK3350266.1"/>
    <property type="molecule type" value="Genomic_DNA"/>
</dbReference>
<dbReference type="InterPro" id="IPR054464">
    <property type="entry name" value="ULD_fung"/>
</dbReference>
<name>A0AAJ0HGP9_9PEZI</name>
<sequence length="1005" mass="113102">MTPEMAPTGLSAPSSNTSGSSTMTIPSVEAPGREIGWLKSDLLPNKDTHTEEASVPEKAEGEAVEPGPAPAPLAIVPVPQATVPTPAIVPAEAVVRKAGKDDFNTKGMEQLPTEAVDRKEFIQLTHPRDVSSFRSFSSSRPKSYILPWSLCQTWKGMEKLIKQSYRGNENAIKQIDEGSYNVLFDNGIVEPAFWEMLAKPGWAVSIQLNSTESESRPDLPVGDEDKSKLKPDLPVTYAVKIKYTVDYHRKEHGGRGDFLSSFSSNEHPVLETVASKTGGVRSVLEVKTSVTLGSDSTRNNSLMQDMKSSKNPPKIDSQDQISETRLHIHSPLLLNVLRAIIKYSSAAPTGDRIDQLTQGVFTHPFHDLFHYRNELVAYKDNTADGPRTNHTAEYNEECDQHIDLLLQYLKDEPAVKVLAQEAMWVNELEAPGTTFAAFWLLMKPGSDVYVHEGGQLNAYVVDKVAGGIRYGFQGLQPVQASSYKVTVWNLVFDGKTIRRKSKTVGVPVFDDKREIRSLPLFPTRFQDKLDGGKRRQQLIERGEKGFKFAKGPTFLEYTGAGLRPGWRRYDRARVVVEHESRPWESKEFELLHDWKFSVSEKDDHNEKSLLGRMSRLSEKDGLGNGARSPRCECSHCTNHDAGRGKYTPVTFSNYDSISPREMEALSDHQYLVYTSHVYAFVLKDRAYDLLDVGGLSNPKLVEDAIDQLVMRPESNKNTIKAIAKTYADSGQSELFRADFIHGKGEGQIFLLHGPPGTGKTLTAESVAEYTRRPLLSITAADLGHDPAELEKNLLRFFKDANNWDAIVLLDEADVYLEQRSVSDLRRNSIVSIFLRALDYFQGILFLTTNRVGRFDEAFMSRIHVSIGYQPLDQDARDQIWDNLFRKLRDDHIKNGAPKIGYEYDAKEYVKRNPDVRDLNWNGREIRNAFQTAVALATFDSNEARQKGKQSIPEVKEKHLKQIVKMYAEFKKYMVATHNDISDVDRAFTHGNRDDKFFGSKVTDDK</sequence>
<evidence type="ECO:0000313" key="3">
    <source>
        <dbReference type="EMBL" id="KAK3350266.1"/>
    </source>
</evidence>
<dbReference type="Pfam" id="PF22893">
    <property type="entry name" value="ULD_2"/>
    <property type="match status" value="1"/>
</dbReference>
<gene>
    <name evidence="3" type="ORF">B0T25DRAFT_550200</name>
</gene>
<proteinExistence type="predicted"/>
<organism evidence="3 4">
    <name type="scientific">Lasiosphaeria hispida</name>
    <dbReference type="NCBI Taxonomy" id="260671"/>
    <lineage>
        <taxon>Eukaryota</taxon>
        <taxon>Fungi</taxon>
        <taxon>Dikarya</taxon>
        <taxon>Ascomycota</taxon>
        <taxon>Pezizomycotina</taxon>
        <taxon>Sordariomycetes</taxon>
        <taxon>Sordariomycetidae</taxon>
        <taxon>Sordariales</taxon>
        <taxon>Lasiosphaeriaceae</taxon>
        <taxon>Lasiosphaeria</taxon>
    </lineage>
</organism>
<dbReference type="AlphaFoldDB" id="A0AAJ0HGP9"/>
<reference evidence="3" key="1">
    <citation type="journal article" date="2023" name="Mol. Phylogenet. Evol.">
        <title>Genome-scale phylogeny and comparative genomics of the fungal order Sordariales.</title>
        <authorList>
            <person name="Hensen N."/>
            <person name="Bonometti L."/>
            <person name="Westerberg I."/>
            <person name="Brannstrom I.O."/>
            <person name="Guillou S."/>
            <person name="Cros-Aarteil S."/>
            <person name="Calhoun S."/>
            <person name="Haridas S."/>
            <person name="Kuo A."/>
            <person name="Mondo S."/>
            <person name="Pangilinan J."/>
            <person name="Riley R."/>
            <person name="LaButti K."/>
            <person name="Andreopoulos B."/>
            <person name="Lipzen A."/>
            <person name="Chen C."/>
            <person name="Yan M."/>
            <person name="Daum C."/>
            <person name="Ng V."/>
            <person name="Clum A."/>
            <person name="Steindorff A."/>
            <person name="Ohm R.A."/>
            <person name="Martin F."/>
            <person name="Silar P."/>
            <person name="Natvig D.O."/>
            <person name="Lalanne C."/>
            <person name="Gautier V."/>
            <person name="Ament-Velasquez S.L."/>
            <person name="Kruys A."/>
            <person name="Hutchinson M.I."/>
            <person name="Powell A.J."/>
            <person name="Barry K."/>
            <person name="Miller A.N."/>
            <person name="Grigoriev I.V."/>
            <person name="Debuchy R."/>
            <person name="Gladieux P."/>
            <person name="Hiltunen Thoren M."/>
            <person name="Johannesson H."/>
        </authorList>
    </citation>
    <scope>NUCLEOTIDE SEQUENCE</scope>
    <source>
        <strain evidence="3">CBS 955.72</strain>
    </source>
</reference>